<evidence type="ECO:0000256" key="4">
    <source>
        <dbReference type="ARBA" id="ARBA00022679"/>
    </source>
</evidence>
<dbReference type="SUPFAM" id="SSF53448">
    <property type="entry name" value="Nucleotide-diphospho-sugar transferases"/>
    <property type="match status" value="1"/>
</dbReference>
<evidence type="ECO:0000256" key="3">
    <source>
        <dbReference type="ARBA" id="ARBA00022676"/>
    </source>
</evidence>
<evidence type="ECO:0000259" key="5">
    <source>
        <dbReference type="Pfam" id="PF00535"/>
    </source>
</evidence>
<comment type="pathway">
    <text evidence="1">Cell wall biogenesis; cell wall polysaccharide biosynthesis.</text>
</comment>
<name>A0A9D1N3N7_9FIRM</name>
<proteinExistence type="inferred from homology"/>
<comment type="caution">
    <text evidence="6">The sequence shown here is derived from an EMBL/GenBank/DDBJ whole genome shotgun (WGS) entry which is preliminary data.</text>
</comment>
<comment type="similarity">
    <text evidence="2">Belongs to the glycosyltransferase 2 family.</text>
</comment>
<protein>
    <submittedName>
        <fullName evidence="6">Glycosyltransferase family 2 protein</fullName>
    </submittedName>
</protein>
<dbReference type="Gene3D" id="3.90.550.10">
    <property type="entry name" value="Spore Coat Polysaccharide Biosynthesis Protein SpsA, Chain A"/>
    <property type="match status" value="1"/>
</dbReference>
<dbReference type="GO" id="GO:0016757">
    <property type="term" value="F:glycosyltransferase activity"/>
    <property type="evidence" value="ECO:0007669"/>
    <property type="project" value="UniProtKB-KW"/>
</dbReference>
<evidence type="ECO:0000313" key="6">
    <source>
        <dbReference type="EMBL" id="HIU94547.1"/>
    </source>
</evidence>
<dbReference type="Pfam" id="PF00535">
    <property type="entry name" value="Glycos_transf_2"/>
    <property type="match status" value="1"/>
</dbReference>
<evidence type="ECO:0000256" key="1">
    <source>
        <dbReference type="ARBA" id="ARBA00004776"/>
    </source>
</evidence>
<dbReference type="AlphaFoldDB" id="A0A9D1N3N7"/>
<organism evidence="6 7">
    <name type="scientific">Candidatus Aphodomorpha intestinavium</name>
    <dbReference type="NCBI Taxonomy" id="2840672"/>
    <lineage>
        <taxon>Bacteria</taxon>
        <taxon>Bacillati</taxon>
        <taxon>Bacillota</taxon>
        <taxon>Clostridia</taxon>
        <taxon>Eubacteriales</taxon>
        <taxon>Candidatus Aphodomorpha</taxon>
    </lineage>
</organism>
<dbReference type="InterPro" id="IPR029044">
    <property type="entry name" value="Nucleotide-diphossugar_trans"/>
</dbReference>
<accession>A0A9D1N3N7</accession>
<keyword evidence="4" id="KW-0808">Transferase</keyword>
<feature type="domain" description="Glycosyltransferase 2-like" evidence="5">
    <location>
        <begin position="11"/>
        <end position="113"/>
    </location>
</feature>
<evidence type="ECO:0000313" key="7">
    <source>
        <dbReference type="Proteomes" id="UP000824128"/>
    </source>
</evidence>
<dbReference type="PANTHER" id="PTHR43179:SF12">
    <property type="entry name" value="GALACTOFURANOSYLTRANSFERASE GLFT2"/>
    <property type="match status" value="1"/>
</dbReference>
<reference evidence="6" key="1">
    <citation type="submission" date="2020-10" db="EMBL/GenBank/DDBJ databases">
        <authorList>
            <person name="Gilroy R."/>
        </authorList>
    </citation>
    <scope>NUCLEOTIDE SEQUENCE</scope>
    <source>
        <strain evidence="6">ChiGjej2B2-16831</strain>
    </source>
</reference>
<reference evidence="6" key="2">
    <citation type="journal article" date="2021" name="PeerJ">
        <title>Extensive microbial diversity within the chicken gut microbiome revealed by metagenomics and culture.</title>
        <authorList>
            <person name="Gilroy R."/>
            <person name="Ravi A."/>
            <person name="Getino M."/>
            <person name="Pursley I."/>
            <person name="Horton D.L."/>
            <person name="Alikhan N.F."/>
            <person name="Baker D."/>
            <person name="Gharbi K."/>
            <person name="Hall N."/>
            <person name="Watson M."/>
            <person name="Adriaenssens E.M."/>
            <person name="Foster-Nyarko E."/>
            <person name="Jarju S."/>
            <person name="Secka A."/>
            <person name="Antonio M."/>
            <person name="Oren A."/>
            <person name="Chaudhuri R.R."/>
            <person name="La Ragione R."/>
            <person name="Hildebrand F."/>
            <person name="Pallen M.J."/>
        </authorList>
    </citation>
    <scope>NUCLEOTIDE SEQUENCE</scope>
    <source>
        <strain evidence="6">ChiGjej2B2-16831</strain>
    </source>
</reference>
<dbReference type="CDD" id="cd04185">
    <property type="entry name" value="GT_2_like_b"/>
    <property type="match status" value="1"/>
</dbReference>
<gene>
    <name evidence="6" type="ORF">IAD24_05240</name>
</gene>
<sequence>MEQTTKHKTCAVVVTHNRRALLERCLAALKQQSAPCDVLVVDNASTDGTERWLAEQAAQDSRLRLYRSAENLGGAGGFHTGMRLALEAGYEWLWIMDDDSLAAPTALEKLLAADRALAGEYGWLSSRALWTDGTPCRMNVQRRTPYRDITDFTGRLVPSVMASFVSLFLRAETARRFGLPLKEFFIWTDDWEYTRRISRRLPCYVCTESMVVHAMRHNTVVDIATDNEERLPRYRYAYRNDVYLYRREGVAGWLWLLAKDGYHTARLLLAGRPKRIAIIWKGFWEGVRFRVQAEAGEEV</sequence>
<dbReference type="EMBL" id="DVNZ01000165">
    <property type="protein sequence ID" value="HIU94547.1"/>
    <property type="molecule type" value="Genomic_DNA"/>
</dbReference>
<dbReference type="InterPro" id="IPR001173">
    <property type="entry name" value="Glyco_trans_2-like"/>
</dbReference>
<keyword evidence="3" id="KW-0328">Glycosyltransferase</keyword>
<dbReference type="PANTHER" id="PTHR43179">
    <property type="entry name" value="RHAMNOSYLTRANSFERASE WBBL"/>
    <property type="match status" value="1"/>
</dbReference>
<evidence type="ECO:0000256" key="2">
    <source>
        <dbReference type="ARBA" id="ARBA00006739"/>
    </source>
</evidence>
<dbReference type="Proteomes" id="UP000824128">
    <property type="component" value="Unassembled WGS sequence"/>
</dbReference>